<dbReference type="AlphaFoldDB" id="A0A0A7KW66"/>
<sequence>MRMTHAMVAILAAASTPTAWLRPIDFKPGHGFCIPNPRNDHAAAAKRAARRRRNKAKRG</sequence>
<name>A0A0A7KW66_AERSS</name>
<feature type="region of interest" description="Disordered" evidence="1">
    <location>
        <begin position="37"/>
        <end position="59"/>
    </location>
</feature>
<dbReference type="EMBL" id="KJ626180">
    <property type="protein sequence ID" value="AIZ49716.1"/>
    <property type="molecule type" value="Genomic_DNA"/>
</dbReference>
<dbReference type="RefSeq" id="WP_129712368.1">
    <property type="nucleotide sequence ID" value="NZ_JRYV01000095.1"/>
</dbReference>
<protein>
    <submittedName>
        <fullName evidence="2">Uncharacterized protein</fullName>
    </submittedName>
</protein>
<accession>A0A0A7KW66</accession>
<proteinExistence type="predicted"/>
<organism evidence="2">
    <name type="scientific">Aeromonas salmonicida subsp. salmonicida</name>
    <dbReference type="NCBI Taxonomy" id="29491"/>
    <lineage>
        <taxon>Bacteria</taxon>
        <taxon>Pseudomonadati</taxon>
        <taxon>Pseudomonadota</taxon>
        <taxon>Gammaproteobacteria</taxon>
        <taxon>Aeromonadales</taxon>
        <taxon>Aeromonadaceae</taxon>
        <taxon>Aeromonas</taxon>
    </lineage>
</organism>
<reference evidence="2" key="2">
    <citation type="journal article" date="2015" name="Vet. Microbiol.">
        <title>Variants of a genomic island in Aeromonas salmonicida subsp. salmonicida link isolates with their geographical origins.</title>
        <authorList>
            <person name="Emond-Rheault J.G."/>
            <person name="Vincent A.T."/>
            <person name="Trudel M.V."/>
            <person name="Brochu F."/>
            <person name="Boyle B."/>
            <person name="Tanaka K.H."/>
            <person name="Attere S.A."/>
            <person name="Jubinville E."/>
            <person name="Loch T.P."/>
            <person name="Winters A.D."/>
            <person name="Faisal M."/>
            <person name="Frenette M."/>
            <person name="Derome N."/>
            <person name="Charette S.J."/>
        </authorList>
    </citation>
    <scope>NUCLEOTIDE SEQUENCE</scope>
    <source>
        <strain evidence="2">09-0167</strain>
    </source>
</reference>
<feature type="compositionally biased region" description="Basic residues" evidence="1">
    <location>
        <begin position="47"/>
        <end position="59"/>
    </location>
</feature>
<reference evidence="2" key="1">
    <citation type="submission" date="2014-03" db="EMBL/GenBank/DDBJ databases">
        <authorList>
            <person name="Emond-Rheault J.-G."/>
            <person name="Trudel M.V."/>
            <person name="Vincent A.T."/>
            <person name="Brochu F."/>
            <person name="Boyle B."/>
            <person name="Tanaka K.H."/>
            <person name="Attere S.A."/>
            <person name="Jubinville E."/>
            <person name="Frenette M."/>
            <person name="Derome N."/>
            <person name="Charette S.J."/>
        </authorList>
    </citation>
    <scope>NUCLEOTIDE SEQUENCE</scope>
    <source>
        <strain evidence="2">09-0167</strain>
    </source>
</reference>
<evidence type="ECO:0000313" key="2">
    <source>
        <dbReference type="EMBL" id="AIZ49716.1"/>
    </source>
</evidence>
<evidence type="ECO:0000256" key="1">
    <source>
        <dbReference type="SAM" id="MobiDB-lite"/>
    </source>
</evidence>